<reference evidence="1 2" key="1">
    <citation type="submission" date="2023-10" db="EMBL/GenBank/DDBJ databases">
        <title>Hymenobacter endophyticus sp. nov., an isolate from the leaf tissues of wheat.</title>
        <authorList>
            <person name="Dai Y."/>
        </authorList>
    </citation>
    <scope>NUCLEOTIDE SEQUENCE [LARGE SCALE GENOMIC DNA]</scope>
    <source>
        <strain evidence="1 2">ZK17L-C2</strain>
    </source>
</reference>
<dbReference type="Proteomes" id="UP001250698">
    <property type="component" value="Unassembled WGS sequence"/>
</dbReference>
<name>A0ABU3TMK2_9BACT</name>
<accession>A0ABU3TMK2</accession>
<dbReference type="SUPFAM" id="SSF51197">
    <property type="entry name" value="Clavaminate synthase-like"/>
    <property type="match status" value="1"/>
</dbReference>
<dbReference type="RefSeq" id="WP_315999932.1">
    <property type="nucleotide sequence ID" value="NZ_JAWDJT010000016.1"/>
</dbReference>
<evidence type="ECO:0000313" key="2">
    <source>
        <dbReference type="Proteomes" id="UP001250698"/>
    </source>
</evidence>
<dbReference type="Gene3D" id="2.60.120.620">
    <property type="entry name" value="q2cbj1_9rhob like domain"/>
    <property type="match status" value="1"/>
</dbReference>
<evidence type="ECO:0000313" key="1">
    <source>
        <dbReference type="EMBL" id="MDU0372573.1"/>
    </source>
</evidence>
<gene>
    <name evidence="1" type="ORF">ROI90_19350</name>
</gene>
<keyword evidence="2" id="KW-1185">Reference proteome</keyword>
<protein>
    <recommendedName>
        <fullName evidence="3">Phytanoyl-CoA dioxygenase</fullName>
    </recommendedName>
</protein>
<proteinExistence type="predicted"/>
<sequence length="73" mass="8252">MPSFPLTLETWLHSLPPGTDPRRVNLDAQAVPIAANAGNFVIRHHFLPHGSSPNRGTYPRIVQYLNMYPVEFK</sequence>
<comment type="caution">
    <text evidence="1">The sequence shown here is derived from an EMBL/GenBank/DDBJ whole genome shotgun (WGS) entry which is preliminary data.</text>
</comment>
<evidence type="ECO:0008006" key="3">
    <source>
        <dbReference type="Google" id="ProtNLM"/>
    </source>
</evidence>
<dbReference type="EMBL" id="JAWDJT010000016">
    <property type="protein sequence ID" value="MDU0372573.1"/>
    <property type="molecule type" value="Genomic_DNA"/>
</dbReference>
<organism evidence="1 2">
    <name type="scientific">Hymenobacter endophyticus</name>
    <dbReference type="NCBI Taxonomy" id="3076335"/>
    <lineage>
        <taxon>Bacteria</taxon>
        <taxon>Pseudomonadati</taxon>
        <taxon>Bacteroidota</taxon>
        <taxon>Cytophagia</taxon>
        <taxon>Cytophagales</taxon>
        <taxon>Hymenobacteraceae</taxon>
        <taxon>Hymenobacter</taxon>
    </lineage>
</organism>